<name>A0A381TQH2_9ZZZZ</name>
<organism evidence="1">
    <name type="scientific">marine metagenome</name>
    <dbReference type="NCBI Taxonomy" id="408172"/>
    <lineage>
        <taxon>unclassified sequences</taxon>
        <taxon>metagenomes</taxon>
        <taxon>ecological metagenomes</taxon>
    </lineage>
</organism>
<protein>
    <submittedName>
        <fullName evidence="1">Uncharacterized protein</fullName>
    </submittedName>
</protein>
<dbReference type="AlphaFoldDB" id="A0A381TQH2"/>
<accession>A0A381TQH2</accession>
<dbReference type="EMBL" id="UINC01004997">
    <property type="protein sequence ID" value="SVA18336.1"/>
    <property type="molecule type" value="Genomic_DNA"/>
</dbReference>
<sequence>MLRRLLGGMVREGRKLEHRLAAIGPDDRPARRFGSFGSGTCISWPTGYVFGERWIHLGEDTLVGSHVTLS</sequence>
<feature type="non-terminal residue" evidence="1">
    <location>
        <position position="70"/>
    </location>
</feature>
<gene>
    <name evidence="1" type="ORF">METZ01_LOCUS71190</name>
</gene>
<evidence type="ECO:0000313" key="1">
    <source>
        <dbReference type="EMBL" id="SVA18336.1"/>
    </source>
</evidence>
<proteinExistence type="predicted"/>
<reference evidence="1" key="1">
    <citation type="submission" date="2018-05" db="EMBL/GenBank/DDBJ databases">
        <authorList>
            <person name="Lanie J.A."/>
            <person name="Ng W.-L."/>
            <person name="Kazmierczak K.M."/>
            <person name="Andrzejewski T.M."/>
            <person name="Davidsen T.M."/>
            <person name="Wayne K.J."/>
            <person name="Tettelin H."/>
            <person name="Glass J.I."/>
            <person name="Rusch D."/>
            <person name="Podicherti R."/>
            <person name="Tsui H.-C.T."/>
            <person name="Winkler M.E."/>
        </authorList>
    </citation>
    <scope>NUCLEOTIDE SEQUENCE</scope>
</reference>